<feature type="region of interest" description="Disordered" evidence="1">
    <location>
        <begin position="171"/>
        <end position="195"/>
    </location>
</feature>
<protein>
    <recommendedName>
        <fullName evidence="4">DUF4378 domain-containing protein</fullName>
    </recommendedName>
</protein>
<dbReference type="Proteomes" id="UP000694240">
    <property type="component" value="Chromosome 12"/>
</dbReference>
<name>A0A8T1YAE4_9BRAS</name>
<comment type="caution">
    <text evidence="2">The sequence shown here is derived from an EMBL/GenBank/DDBJ whole genome shotgun (WGS) entry which is preliminary data.</text>
</comment>
<organism evidence="2 3">
    <name type="scientific">Arabidopsis thaliana x Arabidopsis arenosa</name>
    <dbReference type="NCBI Taxonomy" id="1240361"/>
    <lineage>
        <taxon>Eukaryota</taxon>
        <taxon>Viridiplantae</taxon>
        <taxon>Streptophyta</taxon>
        <taxon>Embryophyta</taxon>
        <taxon>Tracheophyta</taxon>
        <taxon>Spermatophyta</taxon>
        <taxon>Magnoliopsida</taxon>
        <taxon>eudicotyledons</taxon>
        <taxon>Gunneridae</taxon>
        <taxon>Pentapetalae</taxon>
        <taxon>rosids</taxon>
        <taxon>malvids</taxon>
        <taxon>Brassicales</taxon>
        <taxon>Brassicaceae</taxon>
        <taxon>Camelineae</taxon>
        <taxon>Arabidopsis</taxon>
    </lineage>
</organism>
<feature type="compositionally biased region" description="Low complexity" evidence="1">
    <location>
        <begin position="180"/>
        <end position="195"/>
    </location>
</feature>
<dbReference type="AlphaFoldDB" id="A0A8T1YAE4"/>
<evidence type="ECO:0008006" key="4">
    <source>
        <dbReference type="Google" id="ProtNLM"/>
    </source>
</evidence>
<dbReference type="PANTHER" id="PTHR33623:SF4">
    <property type="entry name" value="DUF4378 DOMAIN-CONTAINING PROTEIN"/>
    <property type="match status" value="1"/>
</dbReference>
<dbReference type="EMBL" id="JAEFBK010000012">
    <property type="protein sequence ID" value="KAG7541819.1"/>
    <property type="molecule type" value="Genomic_DNA"/>
</dbReference>
<dbReference type="PANTHER" id="PTHR33623">
    <property type="entry name" value="OS04G0572500 PROTEIN"/>
    <property type="match status" value="1"/>
</dbReference>
<proteinExistence type="predicted"/>
<sequence length="426" mass="48860">MTSISSSDHRLPVSKKRLKPLMLRDFLLDDLSSCSSNGFKSFPRLLNAEIKRSGMFHNNLRITCGLAFTHAVHKASTALLTAVKLLPFPSSVKYPSRKRDSNKGLFSRSFWKKLPRRELNVGGENERKPEDCEQEVQRCRSFAEFLQESQDQPSDLMSCFSTTDSFSGEATLSNDAVGDSSSFSSENSEVTQSSSEVVVVMRSGDCVGSHVIVSDGSSLNDNTEECMSEEKEQHSPISILDCPFEDDAITTPSHHKETNEKKLMRKSRRFESLVRLEPVDLEKRIEQYVGRQDYNSHILETEGDLSEIRANRLFALVKSRIIEEQNHLLASYVVDNVLLDFFKENGNNETRDEDKLVKIVEEWVMRKQDEEYNMFMSWEVREKREIYVKEMKWGCINGDEKEYVVEELGNSFFTSLIDELIYDLSL</sequence>
<keyword evidence="3" id="KW-1185">Reference proteome</keyword>
<accession>A0A8T1YAE4</accession>
<gene>
    <name evidence="2" type="ORF">ISN45_Aa07g018660</name>
</gene>
<reference evidence="2 3" key="1">
    <citation type="submission" date="2020-12" db="EMBL/GenBank/DDBJ databases">
        <title>Concerted genomic and epigenomic changes stabilize Arabidopsis allopolyploids.</title>
        <authorList>
            <person name="Chen Z."/>
        </authorList>
    </citation>
    <scope>NUCLEOTIDE SEQUENCE [LARGE SCALE GENOMIC DNA]</scope>
    <source>
        <strain evidence="2">Allo738</strain>
        <tissue evidence="2">Leaf</tissue>
    </source>
</reference>
<evidence type="ECO:0000313" key="2">
    <source>
        <dbReference type="EMBL" id="KAG7541819.1"/>
    </source>
</evidence>
<evidence type="ECO:0000256" key="1">
    <source>
        <dbReference type="SAM" id="MobiDB-lite"/>
    </source>
</evidence>
<evidence type="ECO:0000313" key="3">
    <source>
        <dbReference type="Proteomes" id="UP000694240"/>
    </source>
</evidence>